<sequence length="311" mass="32957">MRVLTLIALLSATLLIAPQANAATVTEVPLFGSNPGNLKMFRYVPDGLPAGRPLVVVLHGCTQDARYGTSSGWVSLAERLRFAVVLPQQQSTNNYNKCFNWFQAADTTRGYGEVASIASMVTRMKADFGTSTSYATGLSAGGAMTSVLLATYPEVFSGGGVVAGLPFGCATTMVDAFSCMNPGKNLTARQWGDKVRAATSHRGPWPTMTVWHGTADYTVAVANQREIVEQWTDVHGADATADVTDTVAGYPHAVYRDSGGSPVVETHTVTGMGHGQPVDPGTAAHQCGTATAYVLDVNACAAWHLAQRWRL</sequence>
<comment type="caution">
    <text evidence="4">The sequence shown here is derived from an EMBL/GenBank/DDBJ whole genome shotgun (WGS) entry which is preliminary data.</text>
</comment>
<feature type="chain" id="PRO_5031027065" evidence="3">
    <location>
        <begin position="23"/>
        <end position="311"/>
    </location>
</feature>
<dbReference type="SUPFAM" id="SSF53474">
    <property type="entry name" value="alpha/beta-Hydrolases"/>
    <property type="match status" value="2"/>
</dbReference>
<reference evidence="4 5" key="1">
    <citation type="submission" date="2020-08" db="EMBL/GenBank/DDBJ databases">
        <title>Sequencing the genomes of 1000 actinobacteria strains.</title>
        <authorList>
            <person name="Klenk H.-P."/>
        </authorList>
    </citation>
    <scope>NUCLEOTIDE SEQUENCE [LARGE SCALE GENOMIC DNA]</scope>
    <source>
        <strain evidence="4 5">DSM 45486</strain>
    </source>
</reference>
<evidence type="ECO:0000313" key="5">
    <source>
        <dbReference type="Proteomes" id="UP000552097"/>
    </source>
</evidence>
<protein>
    <submittedName>
        <fullName evidence="4">Poly(Hydroxyalkanoate) depolymerase family esterase</fullName>
    </submittedName>
</protein>
<dbReference type="Proteomes" id="UP000552097">
    <property type="component" value="Unassembled WGS sequence"/>
</dbReference>
<evidence type="ECO:0000256" key="1">
    <source>
        <dbReference type="ARBA" id="ARBA00022729"/>
    </source>
</evidence>
<keyword evidence="1 3" id="KW-0732">Signal</keyword>
<dbReference type="RefSeq" id="WP_184928642.1">
    <property type="nucleotide sequence ID" value="NZ_JACHMO010000001.1"/>
</dbReference>
<evidence type="ECO:0000256" key="3">
    <source>
        <dbReference type="SAM" id="SignalP"/>
    </source>
</evidence>
<evidence type="ECO:0000313" key="4">
    <source>
        <dbReference type="EMBL" id="MBB5808778.1"/>
    </source>
</evidence>
<dbReference type="GO" id="GO:0016787">
    <property type="term" value="F:hydrolase activity"/>
    <property type="evidence" value="ECO:0007669"/>
    <property type="project" value="UniProtKB-KW"/>
</dbReference>
<keyword evidence="5" id="KW-1185">Reference proteome</keyword>
<keyword evidence="2" id="KW-0378">Hydrolase</keyword>
<dbReference type="InterPro" id="IPR050955">
    <property type="entry name" value="Plant_Biomass_Hydrol_Est"/>
</dbReference>
<dbReference type="InterPro" id="IPR010126">
    <property type="entry name" value="Esterase_phb"/>
</dbReference>
<dbReference type="InterPro" id="IPR029058">
    <property type="entry name" value="AB_hydrolase_fold"/>
</dbReference>
<feature type="signal peptide" evidence="3">
    <location>
        <begin position="1"/>
        <end position="22"/>
    </location>
</feature>
<dbReference type="NCBIfam" id="TIGR01840">
    <property type="entry name" value="esterase_phb"/>
    <property type="match status" value="1"/>
</dbReference>
<dbReference type="EMBL" id="JACHMO010000001">
    <property type="protein sequence ID" value="MBB5808778.1"/>
    <property type="molecule type" value="Genomic_DNA"/>
</dbReference>
<dbReference type="PANTHER" id="PTHR43037:SF1">
    <property type="entry name" value="BLL1128 PROTEIN"/>
    <property type="match status" value="1"/>
</dbReference>
<gene>
    <name evidence="4" type="ORF">F4560_008546</name>
</gene>
<name>A0A7W9HVJ6_9PSEU</name>
<proteinExistence type="predicted"/>
<dbReference type="GO" id="GO:0005576">
    <property type="term" value="C:extracellular region"/>
    <property type="evidence" value="ECO:0007669"/>
    <property type="project" value="InterPro"/>
</dbReference>
<dbReference type="AlphaFoldDB" id="A0A7W9HVJ6"/>
<dbReference type="PANTHER" id="PTHR43037">
    <property type="entry name" value="UNNAMED PRODUCT-RELATED"/>
    <property type="match status" value="1"/>
</dbReference>
<dbReference type="Gene3D" id="3.40.50.1820">
    <property type="entry name" value="alpha/beta hydrolase"/>
    <property type="match status" value="1"/>
</dbReference>
<dbReference type="Pfam" id="PF10503">
    <property type="entry name" value="Esterase_PHB"/>
    <property type="match status" value="1"/>
</dbReference>
<organism evidence="4 5">
    <name type="scientific">Saccharothrix ecbatanensis</name>
    <dbReference type="NCBI Taxonomy" id="1105145"/>
    <lineage>
        <taxon>Bacteria</taxon>
        <taxon>Bacillati</taxon>
        <taxon>Actinomycetota</taxon>
        <taxon>Actinomycetes</taxon>
        <taxon>Pseudonocardiales</taxon>
        <taxon>Pseudonocardiaceae</taxon>
        <taxon>Saccharothrix</taxon>
    </lineage>
</organism>
<evidence type="ECO:0000256" key="2">
    <source>
        <dbReference type="ARBA" id="ARBA00022801"/>
    </source>
</evidence>
<accession>A0A7W9HVJ6</accession>